<dbReference type="CDD" id="cd03673">
    <property type="entry name" value="NUDIX_Ap6A_hydrolase"/>
    <property type="match status" value="1"/>
</dbReference>
<comment type="caution">
    <text evidence="4">The sequence shown here is derived from an EMBL/GenBank/DDBJ whole genome shotgun (WGS) entry which is preliminary data.</text>
</comment>
<keyword evidence="1 2" id="KW-0378">Hydrolase</keyword>
<feature type="domain" description="Nudix hydrolase" evidence="3">
    <location>
        <begin position="1"/>
        <end position="134"/>
    </location>
</feature>
<dbReference type="InterPro" id="IPR051325">
    <property type="entry name" value="Nudix_hydrolase_domain"/>
</dbReference>
<dbReference type="PRINTS" id="PR00502">
    <property type="entry name" value="NUDIXFAMILY"/>
</dbReference>
<dbReference type="Pfam" id="PF00293">
    <property type="entry name" value="NUDIX"/>
    <property type="match status" value="1"/>
</dbReference>
<name>A0A1F7TK16_9BACT</name>
<dbReference type="Gene3D" id="3.90.79.10">
    <property type="entry name" value="Nucleoside Triphosphate Pyrophosphohydrolase"/>
    <property type="match status" value="1"/>
</dbReference>
<accession>A0A1F7TK16</accession>
<dbReference type="InterPro" id="IPR020084">
    <property type="entry name" value="NUDIX_hydrolase_CS"/>
</dbReference>
<sequence length="143" mass="16542">MSAGGVVFKRTPRGVQFALMKDSYGKWAFPKGHVEQNETREEAAARETLEELGLEQIRLLDELGTIDIWFRDRYEKKGTLIHKDIHYFLFEAPEDAQLHPDPAQHAYEARWVSVGKLPRASSYRDMDPIIRKALAYVDRQGRP</sequence>
<gene>
    <name evidence="4" type="ORF">A2856_01495</name>
</gene>
<organism evidence="4 5">
    <name type="scientific">Candidatus Uhrbacteria bacterium RIFCSPHIGHO2_01_FULL_63_20</name>
    <dbReference type="NCBI Taxonomy" id="1802385"/>
    <lineage>
        <taxon>Bacteria</taxon>
        <taxon>Candidatus Uhriibacteriota</taxon>
    </lineage>
</organism>
<reference evidence="4 5" key="1">
    <citation type="journal article" date="2016" name="Nat. Commun.">
        <title>Thousands of microbial genomes shed light on interconnected biogeochemical processes in an aquifer system.</title>
        <authorList>
            <person name="Anantharaman K."/>
            <person name="Brown C.T."/>
            <person name="Hug L.A."/>
            <person name="Sharon I."/>
            <person name="Castelle C.J."/>
            <person name="Probst A.J."/>
            <person name="Thomas B.C."/>
            <person name="Singh A."/>
            <person name="Wilkins M.J."/>
            <person name="Karaoz U."/>
            <person name="Brodie E.L."/>
            <person name="Williams K.H."/>
            <person name="Hubbard S.S."/>
            <person name="Banfield J.F."/>
        </authorList>
    </citation>
    <scope>NUCLEOTIDE SEQUENCE [LARGE SCALE GENOMIC DNA]</scope>
</reference>
<dbReference type="STRING" id="1802385.A2856_01495"/>
<evidence type="ECO:0000259" key="3">
    <source>
        <dbReference type="PROSITE" id="PS51462"/>
    </source>
</evidence>
<dbReference type="PROSITE" id="PS51462">
    <property type="entry name" value="NUDIX"/>
    <property type="match status" value="1"/>
</dbReference>
<dbReference type="PANTHER" id="PTHR21340:SF0">
    <property type="entry name" value="BIS(5'-NUCLEOSYL)-TETRAPHOSPHATASE [ASYMMETRICAL]"/>
    <property type="match status" value="1"/>
</dbReference>
<evidence type="ECO:0000256" key="1">
    <source>
        <dbReference type="ARBA" id="ARBA00022801"/>
    </source>
</evidence>
<dbReference type="EMBL" id="MGDT01000007">
    <property type="protein sequence ID" value="OGL66353.1"/>
    <property type="molecule type" value="Genomic_DNA"/>
</dbReference>
<evidence type="ECO:0000313" key="5">
    <source>
        <dbReference type="Proteomes" id="UP000177885"/>
    </source>
</evidence>
<comment type="similarity">
    <text evidence="2">Belongs to the Nudix hydrolase family.</text>
</comment>
<dbReference type="SUPFAM" id="SSF55811">
    <property type="entry name" value="Nudix"/>
    <property type="match status" value="1"/>
</dbReference>
<dbReference type="Proteomes" id="UP000177885">
    <property type="component" value="Unassembled WGS sequence"/>
</dbReference>
<dbReference type="InterPro" id="IPR020476">
    <property type="entry name" value="Nudix_hydrolase"/>
</dbReference>
<dbReference type="PROSITE" id="PS00893">
    <property type="entry name" value="NUDIX_BOX"/>
    <property type="match status" value="1"/>
</dbReference>
<dbReference type="InterPro" id="IPR015797">
    <property type="entry name" value="NUDIX_hydrolase-like_dom_sf"/>
</dbReference>
<protein>
    <recommendedName>
        <fullName evidence="3">Nudix hydrolase domain-containing protein</fullName>
    </recommendedName>
</protein>
<dbReference type="InterPro" id="IPR000086">
    <property type="entry name" value="NUDIX_hydrolase_dom"/>
</dbReference>
<dbReference type="PANTHER" id="PTHR21340">
    <property type="entry name" value="DIADENOSINE 5,5-P1,P4-TETRAPHOSPHATE PYROPHOSPHOHYDROLASE MUTT"/>
    <property type="match status" value="1"/>
</dbReference>
<evidence type="ECO:0000256" key="2">
    <source>
        <dbReference type="RuleBase" id="RU003476"/>
    </source>
</evidence>
<dbReference type="GO" id="GO:0004081">
    <property type="term" value="F:bis(5'-nucleosyl)-tetraphosphatase (asymmetrical) activity"/>
    <property type="evidence" value="ECO:0007669"/>
    <property type="project" value="TreeGrafter"/>
</dbReference>
<evidence type="ECO:0000313" key="4">
    <source>
        <dbReference type="EMBL" id="OGL66353.1"/>
    </source>
</evidence>
<proteinExistence type="inferred from homology"/>
<dbReference type="GO" id="GO:0006167">
    <property type="term" value="P:AMP biosynthetic process"/>
    <property type="evidence" value="ECO:0007669"/>
    <property type="project" value="TreeGrafter"/>
</dbReference>
<dbReference type="GO" id="GO:0006754">
    <property type="term" value="P:ATP biosynthetic process"/>
    <property type="evidence" value="ECO:0007669"/>
    <property type="project" value="TreeGrafter"/>
</dbReference>
<dbReference type="AlphaFoldDB" id="A0A1F7TK16"/>